<feature type="domain" description="Zinc-ribbon" evidence="2">
    <location>
        <begin position="4"/>
        <end position="25"/>
    </location>
</feature>
<name>A0A7W4W7W7_9GAMM</name>
<dbReference type="Pfam" id="PF13240">
    <property type="entry name" value="Zn_Ribbon_1"/>
    <property type="match status" value="1"/>
</dbReference>
<dbReference type="AlphaFoldDB" id="A0A7W4W7W7"/>
<dbReference type="InterPro" id="IPR026870">
    <property type="entry name" value="Zinc_ribbon_dom"/>
</dbReference>
<protein>
    <recommendedName>
        <fullName evidence="2">Zinc-ribbon domain-containing protein</fullName>
    </recommendedName>
</protein>
<keyword evidence="1" id="KW-0812">Transmembrane</keyword>
<dbReference type="RefSeq" id="WP_183455570.1">
    <property type="nucleotide sequence ID" value="NZ_JACHWZ010000001.1"/>
</dbReference>
<evidence type="ECO:0000256" key="1">
    <source>
        <dbReference type="SAM" id="Phobius"/>
    </source>
</evidence>
<keyword evidence="1" id="KW-1133">Transmembrane helix</keyword>
<evidence type="ECO:0000259" key="2">
    <source>
        <dbReference type="Pfam" id="PF13240"/>
    </source>
</evidence>
<sequence length="324" mass="36747">MLVCDKCGAGINEGSKFCPQCGDPVTEADRVTVPVAESQIANVEISFGESSSANFTKAVQICKNIPSYSVTGEGKQAQHKISLPITEVDLIINLYELVGSWKSSQMLINRHAATKKDLTYYGVGCYRNRQKSYKPEQFCFGEKEYEANIWGCKRLNMPINEWGGDWLDYGEFDKSGAWHFDKDRIKHELELTLKENELCPILDRKRVLETLEKLPDSINPKSDRNWQYRTSYEEVNGDYKEVAVGVKPVIKKINIYVVGGFKPIWDIESAGNHSGNERVMKVNLQLDDETPKQKRSSKTKKKSGSLSSVWWIVAGIVVLYLLFK</sequence>
<accession>A0A7W4W7W7</accession>
<reference evidence="3 4" key="1">
    <citation type="submission" date="2020-08" db="EMBL/GenBank/DDBJ databases">
        <title>Genomic Encyclopedia of Type Strains, Phase III (KMG-III): the genomes of soil and plant-associated and newly described type strains.</title>
        <authorList>
            <person name="Whitman W."/>
        </authorList>
    </citation>
    <scope>NUCLEOTIDE SEQUENCE [LARGE SCALE GENOMIC DNA]</scope>
    <source>
        <strain evidence="3 4">CECT 8799</strain>
    </source>
</reference>
<gene>
    <name evidence="3" type="ORF">FHS09_000084</name>
</gene>
<organism evidence="3 4">
    <name type="scientific">Microbulbifer rhizosphaerae</name>
    <dbReference type="NCBI Taxonomy" id="1562603"/>
    <lineage>
        <taxon>Bacteria</taxon>
        <taxon>Pseudomonadati</taxon>
        <taxon>Pseudomonadota</taxon>
        <taxon>Gammaproteobacteria</taxon>
        <taxon>Cellvibrionales</taxon>
        <taxon>Microbulbiferaceae</taxon>
        <taxon>Microbulbifer</taxon>
    </lineage>
</organism>
<keyword evidence="1" id="KW-0472">Membrane</keyword>
<dbReference type="EMBL" id="JACHWZ010000001">
    <property type="protein sequence ID" value="MBB3059283.1"/>
    <property type="molecule type" value="Genomic_DNA"/>
</dbReference>
<evidence type="ECO:0000313" key="4">
    <source>
        <dbReference type="Proteomes" id="UP000535937"/>
    </source>
</evidence>
<dbReference type="Proteomes" id="UP000535937">
    <property type="component" value="Unassembled WGS sequence"/>
</dbReference>
<keyword evidence="4" id="KW-1185">Reference proteome</keyword>
<comment type="caution">
    <text evidence="3">The sequence shown here is derived from an EMBL/GenBank/DDBJ whole genome shotgun (WGS) entry which is preliminary data.</text>
</comment>
<feature type="transmembrane region" description="Helical" evidence="1">
    <location>
        <begin position="304"/>
        <end position="323"/>
    </location>
</feature>
<proteinExistence type="predicted"/>
<evidence type="ECO:0000313" key="3">
    <source>
        <dbReference type="EMBL" id="MBB3059283.1"/>
    </source>
</evidence>